<gene>
    <name evidence="2" type="ORF">B7P43_G01673</name>
</gene>
<dbReference type="STRING" id="105785.A0A2J7PR70"/>
<dbReference type="Pfam" id="PF00059">
    <property type="entry name" value="Lectin_C"/>
    <property type="match status" value="1"/>
</dbReference>
<dbReference type="PROSITE" id="PS50041">
    <property type="entry name" value="C_TYPE_LECTIN_2"/>
    <property type="match status" value="1"/>
</dbReference>
<sequence>MYDISKVAVLIIPRRLPMTAYGSALRVADTGLVECYYISLIDGRSDTSGRGGERVSLDHGAHEHEVGPWEVDVDHSSVKCNDVESVHLVTTITAPPQHLHLNYKLLPGLGYYRFHDIPASWYKAAVTCRKENGHLLVLNSPKEFVELKKIWDASGVKGDYLHVGINDFDKEAQFVTVLGDLVNSTGYAQWGPNEPNSGDTANCGAVKRTGDLYDSHCKNLFPFFCEQSLS</sequence>
<dbReference type="InterPro" id="IPR001304">
    <property type="entry name" value="C-type_lectin-like"/>
</dbReference>
<dbReference type="InterPro" id="IPR016187">
    <property type="entry name" value="CTDL_fold"/>
</dbReference>
<dbReference type="InterPro" id="IPR050111">
    <property type="entry name" value="C-type_lectin/snaclec_domain"/>
</dbReference>
<name>A0A2J7PR70_9NEOP</name>
<dbReference type="EMBL" id="NEVH01022633">
    <property type="protein sequence ID" value="PNF18824.1"/>
    <property type="molecule type" value="Genomic_DNA"/>
</dbReference>
<proteinExistence type="predicted"/>
<dbReference type="Proteomes" id="UP000235965">
    <property type="component" value="Unassembled WGS sequence"/>
</dbReference>
<organism evidence="2 3">
    <name type="scientific">Cryptotermes secundus</name>
    <dbReference type="NCBI Taxonomy" id="105785"/>
    <lineage>
        <taxon>Eukaryota</taxon>
        <taxon>Metazoa</taxon>
        <taxon>Ecdysozoa</taxon>
        <taxon>Arthropoda</taxon>
        <taxon>Hexapoda</taxon>
        <taxon>Insecta</taxon>
        <taxon>Pterygota</taxon>
        <taxon>Neoptera</taxon>
        <taxon>Polyneoptera</taxon>
        <taxon>Dictyoptera</taxon>
        <taxon>Blattodea</taxon>
        <taxon>Blattoidea</taxon>
        <taxon>Termitoidae</taxon>
        <taxon>Kalotermitidae</taxon>
        <taxon>Cryptotermitinae</taxon>
        <taxon>Cryptotermes</taxon>
    </lineage>
</organism>
<dbReference type="PANTHER" id="PTHR22803">
    <property type="entry name" value="MANNOSE, PHOSPHOLIPASE, LECTIN RECEPTOR RELATED"/>
    <property type="match status" value="1"/>
</dbReference>
<keyword evidence="3" id="KW-1185">Reference proteome</keyword>
<dbReference type="InParanoid" id="A0A2J7PR70"/>
<dbReference type="AlphaFoldDB" id="A0A2J7PR70"/>
<protein>
    <recommendedName>
        <fullName evidence="1">C-type lectin domain-containing protein</fullName>
    </recommendedName>
</protein>
<comment type="caution">
    <text evidence="2">The sequence shown here is derived from an EMBL/GenBank/DDBJ whole genome shotgun (WGS) entry which is preliminary data.</text>
</comment>
<dbReference type="SMART" id="SM00034">
    <property type="entry name" value="CLECT"/>
    <property type="match status" value="1"/>
</dbReference>
<evidence type="ECO:0000259" key="1">
    <source>
        <dbReference type="PROSITE" id="PS50041"/>
    </source>
</evidence>
<feature type="domain" description="C-type lectin" evidence="1">
    <location>
        <begin position="112"/>
        <end position="226"/>
    </location>
</feature>
<evidence type="ECO:0000313" key="3">
    <source>
        <dbReference type="Proteomes" id="UP000235965"/>
    </source>
</evidence>
<dbReference type="FunCoup" id="A0A2J7PR70">
    <property type="interactions" value="7"/>
</dbReference>
<dbReference type="SUPFAM" id="SSF56436">
    <property type="entry name" value="C-type lectin-like"/>
    <property type="match status" value="1"/>
</dbReference>
<dbReference type="OrthoDB" id="7357196at2759"/>
<dbReference type="CDD" id="cd00037">
    <property type="entry name" value="CLECT"/>
    <property type="match status" value="1"/>
</dbReference>
<dbReference type="Gene3D" id="3.10.100.10">
    <property type="entry name" value="Mannose-Binding Protein A, subunit A"/>
    <property type="match status" value="1"/>
</dbReference>
<accession>A0A2J7PR70</accession>
<reference evidence="2 3" key="1">
    <citation type="submission" date="2017-12" db="EMBL/GenBank/DDBJ databases">
        <title>Hemimetabolous genomes reveal molecular basis of termite eusociality.</title>
        <authorList>
            <person name="Harrison M.C."/>
            <person name="Jongepier E."/>
            <person name="Robertson H.M."/>
            <person name="Arning N."/>
            <person name="Bitard-Feildel T."/>
            <person name="Chao H."/>
            <person name="Childers C.P."/>
            <person name="Dinh H."/>
            <person name="Doddapaneni H."/>
            <person name="Dugan S."/>
            <person name="Gowin J."/>
            <person name="Greiner C."/>
            <person name="Han Y."/>
            <person name="Hu H."/>
            <person name="Hughes D.S.T."/>
            <person name="Huylmans A.-K."/>
            <person name="Kemena C."/>
            <person name="Kremer L.P.M."/>
            <person name="Lee S.L."/>
            <person name="Lopez-Ezquerra A."/>
            <person name="Mallet L."/>
            <person name="Monroy-Kuhn J.M."/>
            <person name="Moser A."/>
            <person name="Murali S.C."/>
            <person name="Muzny D.M."/>
            <person name="Otani S."/>
            <person name="Piulachs M.-D."/>
            <person name="Poelchau M."/>
            <person name="Qu J."/>
            <person name="Schaub F."/>
            <person name="Wada-Katsumata A."/>
            <person name="Worley K.C."/>
            <person name="Xie Q."/>
            <person name="Ylla G."/>
            <person name="Poulsen M."/>
            <person name="Gibbs R.A."/>
            <person name="Schal C."/>
            <person name="Richards S."/>
            <person name="Belles X."/>
            <person name="Korb J."/>
            <person name="Bornberg-Bauer E."/>
        </authorList>
    </citation>
    <scope>NUCLEOTIDE SEQUENCE [LARGE SCALE GENOMIC DNA]</scope>
    <source>
        <tissue evidence="2">Whole body</tissue>
    </source>
</reference>
<evidence type="ECO:0000313" key="2">
    <source>
        <dbReference type="EMBL" id="PNF18824.1"/>
    </source>
</evidence>
<dbReference type="InterPro" id="IPR016186">
    <property type="entry name" value="C-type_lectin-like/link_sf"/>
</dbReference>